<reference evidence="10" key="1">
    <citation type="submission" date="2014-12" db="EMBL/GenBank/DDBJ databases">
        <title>Genome Sequence of Valsa Canker Pathogens Uncovers a Specific Adaption of Colonization on Woody Bark.</title>
        <authorList>
            <person name="Yin Z."/>
            <person name="Liu H."/>
            <person name="Gao X."/>
            <person name="Li Z."/>
            <person name="Song N."/>
            <person name="Ke X."/>
            <person name="Dai Q."/>
            <person name="Wu Y."/>
            <person name="Sun Y."/>
            <person name="Xu J.-R."/>
            <person name="Kang Z.K."/>
            <person name="Wang L."/>
            <person name="Huang L."/>
        </authorList>
    </citation>
    <scope>NUCLEOTIDE SEQUENCE [LARGE SCALE GENOMIC DNA]</scope>
    <source>
        <strain evidence="10">SXYL134</strain>
    </source>
</reference>
<organism evidence="9 10">
    <name type="scientific">Cytospora mali</name>
    <name type="common">Apple Valsa canker fungus</name>
    <name type="synonym">Valsa mali</name>
    <dbReference type="NCBI Taxonomy" id="578113"/>
    <lineage>
        <taxon>Eukaryota</taxon>
        <taxon>Fungi</taxon>
        <taxon>Dikarya</taxon>
        <taxon>Ascomycota</taxon>
        <taxon>Pezizomycotina</taxon>
        <taxon>Sordariomycetes</taxon>
        <taxon>Sordariomycetidae</taxon>
        <taxon>Diaporthales</taxon>
        <taxon>Cytosporaceae</taxon>
        <taxon>Cytospora</taxon>
    </lineage>
</organism>
<comment type="similarity">
    <text evidence="5">Belongs to the SAT4 family.</text>
</comment>
<dbReference type="PANTHER" id="PTHR33048">
    <property type="entry name" value="PTH11-LIKE INTEGRAL MEMBRANE PROTEIN (AFU_ORTHOLOGUE AFUA_5G11245)"/>
    <property type="match status" value="1"/>
</dbReference>
<dbReference type="InterPro" id="IPR049326">
    <property type="entry name" value="Rhodopsin_dom_fungi"/>
</dbReference>
<evidence type="ECO:0000313" key="10">
    <source>
        <dbReference type="Proteomes" id="UP000078576"/>
    </source>
</evidence>
<feature type="compositionally biased region" description="Polar residues" evidence="6">
    <location>
        <begin position="335"/>
        <end position="346"/>
    </location>
</feature>
<feature type="region of interest" description="Disordered" evidence="6">
    <location>
        <begin position="331"/>
        <end position="350"/>
    </location>
</feature>
<feature type="transmembrane region" description="Helical" evidence="7">
    <location>
        <begin position="173"/>
        <end position="198"/>
    </location>
</feature>
<keyword evidence="2 7" id="KW-0812">Transmembrane</keyword>
<dbReference type="OrthoDB" id="5278984at2759"/>
<feature type="transmembrane region" description="Helical" evidence="7">
    <location>
        <begin position="132"/>
        <end position="153"/>
    </location>
</feature>
<name>A0A194UR29_CYTMA</name>
<dbReference type="InterPro" id="IPR052337">
    <property type="entry name" value="SAT4-like"/>
</dbReference>
<dbReference type="PANTHER" id="PTHR33048:SF47">
    <property type="entry name" value="INTEGRAL MEMBRANE PROTEIN-RELATED"/>
    <property type="match status" value="1"/>
</dbReference>
<evidence type="ECO:0000256" key="2">
    <source>
        <dbReference type="ARBA" id="ARBA00022692"/>
    </source>
</evidence>
<feature type="transmembrane region" description="Helical" evidence="7">
    <location>
        <begin position="20"/>
        <end position="44"/>
    </location>
</feature>
<dbReference type="AlphaFoldDB" id="A0A194UR29"/>
<dbReference type="GO" id="GO:0016020">
    <property type="term" value="C:membrane"/>
    <property type="evidence" value="ECO:0007669"/>
    <property type="project" value="UniProtKB-SubCell"/>
</dbReference>
<feature type="transmembrane region" description="Helical" evidence="7">
    <location>
        <begin position="56"/>
        <end position="79"/>
    </location>
</feature>
<evidence type="ECO:0000256" key="3">
    <source>
        <dbReference type="ARBA" id="ARBA00022989"/>
    </source>
</evidence>
<feature type="transmembrane region" description="Helical" evidence="7">
    <location>
        <begin position="94"/>
        <end position="120"/>
    </location>
</feature>
<evidence type="ECO:0000256" key="1">
    <source>
        <dbReference type="ARBA" id="ARBA00004141"/>
    </source>
</evidence>
<comment type="subcellular location">
    <subcellularLocation>
        <location evidence="1">Membrane</location>
        <topology evidence="1">Multi-pass membrane protein</topology>
    </subcellularLocation>
</comment>
<dbReference type="Proteomes" id="UP000078576">
    <property type="component" value="Unassembled WGS sequence"/>
</dbReference>
<evidence type="ECO:0000313" key="9">
    <source>
        <dbReference type="EMBL" id="KUI54152.1"/>
    </source>
</evidence>
<keyword evidence="4 7" id="KW-0472">Membrane</keyword>
<protein>
    <recommendedName>
        <fullName evidence="8">Rhodopsin domain-containing protein</fullName>
    </recommendedName>
</protein>
<gene>
    <name evidence="9" type="ORF">VP1G_01616</name>
</gene>
<evidence type="ECO:0000256" key="7">
    <source>
        <dbReference type="SAM" id="Phobius"/>
    </source>
</evidence>
<sequence>MEPTASERQYLQEHIGDTRVPGIIITSVVCGIVTCICVALRFVARFLSRAGLGKDDYCIVMGLIFYLADIIILCISTKYGTGRHANVVTDVRTLIILILCDENIYAVGILVIKYSILLLYHRIIPGKTFRKFLITTALVVTAWALAAFFSNTFTCYPVEAQWESSIKGTCSNYGTISFGIGIANVVIDFILLGLPLPTLWKLRMSTRRKVLLFFTLGAGSSACIASIIRLTYVQSGLSTYDESWDSVPVAILSGVEMCTAIIASCFATYRPLVERFLLGISSTSKGTTQENSDASDRRGWGKISVQRDIAIELGPNPMNSAPFAGSDIETAPLKDSNNFSPQSAIPSQHLYGSPSQIWQANVTIHGPRAP</sequence>
<dbReference type="Pfam" id="PF20684">
    <property type="entry name" value="Fung_rhodopsin"/>
    <property type="match status" value="1"/>
</dbReference>
<evidence type="ECO:0000256" key="6">
    <source>
        <dbReference type="SAM" id="MobiDB-lite"/>
    </source>
</evidence>
<keyword evidence="10" id="KW-1185">Reference proteome</keyword>
<evidence type="ECO:0000259" key="8">
    <source>
        <dbReference type="Pfam" id="PF20684"/>
    </source>
</evidence>
<evidence type="ECO:0000256" key="5">
    <source>
        <dbReference type="ARBA" id="ARBA00038359"/>
    </source>
</evidence>
<keyword evidence="3 7" id="KW-1133">Transmembrane helix</keyword>
<dbReference type="EMBL" id="KN714672">
    <property type="protein sequence ID" value="KUI54152.1"/>
    <property type="molecule type" value="Genomic_DNA"/>
</dbReference>
<feature type="transmembrane region" description="Helical" evidence="7">
    <location>
        <begin position="210"/>
        <end position="230"/>
    </location>
</feature>
<proteinExistence type="inferred from homology"/>
<feature type="domain" description="Rhodopsin" evidence="8">
    <location>
        <begin position="40"/>
        <end position="275"/>
    </location>
</feature>
<accession>A0A194UR29</accession>
<feature type="transmembrane region" description="Helical" evidence="7">
    <location>
        <begin position="250"/>
        <end position="269"/>
    </location>
</feature>
<evidence type="ECO:0000256" key="4">
    <source>
        <dbReference type="ARBA" id="ARBA00023136"/>
    </source>
</evidence>